<evidence type="ECO:0000313" key="1">
    <source>
        <dbReference type="EMBL" id="KKM18227.1"/>
    </source>
</evidence>
<reference evidence="1" key="1">
    <citation type="journal article" date="2015" name="Nature">
        <title>Complex archaea that bridge the gap between prokaryotes and eukaryotes.</title>
        <authorList>
            <person name="Spang A."/>
            <person name="Saw J.H."/>
            <person name="Jorgensen S.L."/>
            <person name="Zaremba-Niedzwiedzka K."/>
            <person name="Martijn J."/>
            <person name="Lind A.E."/>
            <person name="van Eijk R."/>
            <person name="Schleper C."/>
            <person name="Guy L."/>
            <person name="Ettema T.J."/>
        </authorList>
    </citation>
    <scope>NUCLEOTIDE SEQUENCE</scope>
</reference>
<proteinExistence type="predicted"/>
<organism evidence="1">
    <name type="scientific">marine sediment metagenome</name>
    <dbReference type="NCBI Taxonomy" id="412755"/>
    <lineage>
        <taxon>unclassified sequences</taxon>
        <taxon>metagenomes</taxon>
        <taxon>ecological metagenomes</taxon>
    </lineage>
</organism>
<dbReference type="AlphaFoldDB" id="A0A0F9HSX4"/>
<name>A0A0F9HSX4_9ZZZZ</name>
<feature type="non-terminal residue" evidence="1">
    <location>
        <position position="1"/>
    </location>
</feature>
<protein>
    <recommendedName>
        <fullName evidence="2">Methyltransferase type 11 domain-containing protein</fullName>
    </recommendedName>
</protein>
<accession>A0A0F9HSX4</accession>
<dbReference type="Gene3D" id="3.40.50.150">
    <property type="entry name" value="Vaccinia Virus protein VP39"/>
    <property type="match status" value="1"/>
</dbReference>
<comment type="caution">
    <text evidence="1">The sequence shown here is derived from an EMBL/GenBank/DDBJ whole genome shotgun (WGS) entry which is preliminary data.</text>
</comment>
<dbReference type="InterPro" id="IPR029063">
    <property type="entry name" value="SAM-dependent_MTases_sf"/>
</dbReference>
<gene>
    <name evidence="1" type="ORF">LCGC14_1667790</name>
</gene>
<dbReference type="EMBL" id="LAZR01014266">
    <property type="protein sequence ID" value="KKM18227.1"/>
    <property type="molecule type" value="Genomic_DNA"/>
</dbReference>
<dbReference type="SUPFAM" id="SSF53335">
    <property type="entry name" value="S-adenosyl-L-methionine-dependent methyltransferases"/>
    <property type="match status" value="1"/>
</dbReference>
<dbReference type="Pfam" id="PF13489">
    <property type="entry name" value="Methyltransf_23"/>
    <property type="match status" value="1"/>
</dbReference>
<sequence>YLQCGECYLVFVPAVYFLSEKKEKQRYDIHQNSPEDQNYRKFLDRTFLSMNEMLLPGSCGLDFGSGPGPTLSVMFQEVGHKVTIYDYFYARDYSVFQKEYDFITATEVLEHLHHPQEELDRLWTCLKQGGKFGIMTKLVLNREAFSSWHYKNDLTHVCFFSKSTFRWLAHRWQAEIDFIDKDVIFFYKRSIKYKRKYKGPSQSINIIT</sequence>
<evidence type="ECO:0008006" key="2">
    <source>
        <dbReference type="Google" id="ProtNLM"/>
    </source>
</evidence>